<dbReference type="Proteomes" id="UP000759131">
    <property type="component" value="Unassembled WGS sequence"/>
</dbReference>
<gene>
    <name evidence="1" type="ORF">OSB1V03_LOCUS11501</name>
</gene>
<evidence type="ECO:0000313" key="2">
    <source>
        <dbReference type="Proteomes" id="UP000759131"/>
    </source>
</evidence>
<protein>
    <submittedName>
        <fullName evidence="1">Uncharacterized protein</fullName>
    </submittedName>
</protein>
<sequence>MSLTANTMSFNDNNDNNDSHLSPFLIDNQSIEIPVDVNHDLKNGLSFNQFFDHLMANVSNNKDKCDVWNNVLLDIIDNNVINESMLSEVLTITVDNS</sequence>
<organism evidence="1">
    <name type="scientific">Medioppia subpectinata</name>
    <dbReference type="NCBI Taxonomy" id="1979941"/>
    <lineage>
        <taxon>Eukaryota</taxon>
        <taxon>Metazoa</taxon>
        <taxon>Ecdysozoa</taxon>
        <taxon>Arthropoda</taxon>
        <taxon>Chelicerata</taxon>
        <taxon>Arachnida</taxon>
        <taxon>Acari</taxon>
        <taxon>Acariformes</taxon>
        <taxon>Sarcoptiformes</taxon>
        <taxon>Oribatida</taxon>
        <taxon>Brachypylina</taxon>
        <taxon>Oppioidea</taxon>
        <taxon>Oppiidae</taxon>
        <taxon>Medioppia</taxon>
    </lineage>
</organism>
<reference evidence="1" key="1">
    <citation type="submission" date="2020-11" db="EMBL/GenBank/DDBJ databases">
        <authorList>
            <person name="Tran Van P."/>
        </authorList>
    </citation>
    <scope>NUCLEOTIDE SEQUENCE</scope>
</reference>
<keyword evidence="2" id="KW-1185">Reference proteome</keyword>
<dbReference type="EMBL" id="CAJPIZ010008988">
    <property type="protein sequence ID" value="CAG2111521.1"/>
    <property type="molecule type" value="Genomic_DNA"/>
</dbReference>
<accession>A0A7R9Q3J9</accession>
<dbReference type="EMBL" id="OC863563">
    <property type="protein sequence ID" value="CAD7631091.1"/>
    <property type="molecule type" value="Genomic_DNA"/>
</dbReference>
<proteinExistence type="predicted"/>
<dbReference type="AlphaFoldDB" id="A0A7R9Q3J9"/>
<feature type="non-terminal residue" evidence="1">
    <location>
        <position position="1"/>
    </location>
</feature>
<evidence type="ECO:0000313" key="1">
    <source>
        <dbReference type="EMBL" id="CAD7631091.1"/>
    </source>
</evidence>
<name>A0A7R9Q3J9_9ACAR</name>